<name>A0A9P1GRZ1_9DINO</name>
<dbReference type="PANTHER" id="PTHR11929:SF145">
    <property type="entry name" value="ALPHA-(1,3)-FUCOSYLTRANSFERASE FUT-1"/>
    <property type="match status" value="1"/>
</dbReference>
<dbReference type="Proteomes" id="UP001152797">
    <property type="component" value="Unassembled WGS sequence"/>
</dbReference>
<dbReference type="GO" id="GO:0032580">
    <property type="term" value="C:Golgi cisterna membrane"/>
    <property type="evidence" value="ECO:0007669"/>
    <property type="project" value="UniProtKB-SubCell"/>
</dbReference>
<dbReference type="PANTHER" id="PTHR11929">
    <property type="entry name" value="ALPHA- 1,3 -FUCOSYLTRANSFERASE"/>
    <property type="match status" value="1"/>
</dbReference>
<keyword evidence="12" id="KW-0333">Golgi apparatus</keyword>
<proteinExistence type="inferred from homology"/>
<evidence type="ECO:0000256" key="5">
    <source>
        <dbReference type="ARBA" id="ARBA00022679"/>
    </source>
</evidence>
<dbReference type="EC" id="2.4.1.-" evidence="12"/>
<reference evidence="14" key="1">
    <citation type="submission" date="2022-10" db="EMBL/GenBank/DDBJ databases">
        <authorList>
            <person name="Chen Y."/>
            <person name="Dougan E. K."/>
            <person name="Chan C."/>
            <person name="Rhodes N."/>
            <person name="Thang M."/>
        </authorList>
    </citation>
    <scope>NUCLEOTIDE SEQUENCE</scope>
</reference>
<evidence type="ECO:0000256" key="11">
    <source>
        <dbReference type="ARBA" id="ARBA00037847"/>
    </source>
</evidence>
<protein>
    <recommendedName>
        <fullName evidence="12">Fucosyltransferase</fullName>
        <ecNumber evidence="12">2.4.1.-</ecNumber>
    </recommendedName>
</protein>
<gene>
    <name evidence="14" type="ORF">C1SCF055_LOCUS44218</name>
</gene>
<keyword evidence="4 12" id="KW-0328">Glycosyltransferase</keyword>
<keyword evidence="8" id="KW-1133">Transmembrane helix</keyword>
<evidence type="ECO:0000259" key="13">
    <source>
        <dbReference type="Pfam" id="PF00852"/>
    </source>
</evidence>
<evidence type="ECO:0000256" key="12">
    <source>
        <dbReference type="RuleBase" id="RU003832"/>
    </source>
</evidence>
<sequence>MVLNPVWMAPYLVPPSIKPAGQVWVYSFHFESPKSHGFARKNTKAMSSRTDLTMTFQSKSDIFRPFYDLIPLTQDKLQKGLTNFTDAANKKYLLIWVVSNCACRSRMSLFKRLQEILGKDTVHLYGNCGKKLPCKRHDKACEAVFFQQYKFYAAFESSRCRGYITEKFFRGLQTSMVPLAYGGVGRADYERIAPKGAFLHVDDFASAEDLAKGLQEIDGDDARYSRFHEWRNKLEVSTQGSAHNRAYCELCDRIAQPIDHKKHKRSFSDLHDWMFDSCIADKPNWKTR</sequence>
<evidence type="ECO:0000313" key="14">
    <source>
        <dbReference type="EMBL" id="CAI4019736.1"/>
    </source>
</evidence>
<keyword evidence="5 12" id="KW-0808">Transferase</keyword>
<dbReference type="InterPro" id="IPR055270">
    <property type="entry name" value="Glyco_tran_10_C"/>
</dbReference>
<evidence type="ECO:0000256" key="2">
    <source>
        <dbReference type="ARBA" id="ARBA00004922"/>
    </source>
</evidence>
<evidence type="ECO:0000256" key="9">
    <source>
        <dbReference type="ARBA" id="ARBA00023136"/>
    </source>
</evidence>
<comment type="pathway">
    <text evidence="2">Protein modification; protein glycosylation.</text>
</comment>
<dbReference type="InterPro" id="IPR038577">
    <property type="entry name" value="GT10-like_C_sf"/>
</dbReference>
<evidence type="ECO:0000256" key="4">
    <source>
        <dbReference type="ARBA" id="ARBA00022676"/>
    </source>
</evidence>
<evidence type="ECO:0000256" key="10">
    <source>
        <dbReference type="ARBA" id="ARBA00023180"/>
    </source>
</evidence>
<organism evidence="14">
    <name type="scientific">Cladocopium goreaui</name>
    <dbReference type="NCBI Taxonomy" id="2562237"/>
    <lineage>
        <taxon>Eukaryota</taxon>
        <taxon>Sar</taxon>
        <taxon>Alveolata</taxon>
        <taxon>Dinophyceae</taxon>
        <taxon>Suessiales</taxon>
        <taxon>Symbiodiniaceae</taxon>
        <taxon>Cladocopium</taxon>
    </lineage>
</organism>
<evidence type="ECO:0000313" key="16">
    <source>
        <dbReference type="Proteomes" id="UP001152797"/>
    </source>
</evidence>
<reference evidence="15 16" key="2">
    <citation type="submission" date="2024-05" db="EMBL/GenBank/DDBJ databases">
        <authorList>
            <person name="Chen Y."/>
            <person name="Shah S."/>
            <person name="Dougan E. K."/>
            <person name="Thang M."/>
            <person name="Chan C."/>
        </authorList>
    </citation>
    <scope>NUCLEOTIDE SEQUENCE [LARGE SCALE GENOMIC DNA]</scope>
</reference>
<comment type="caution">
    <text evidence="14">The sequence shown here is derived from an EMBL/GenBank/DDBJ whole genome shotgun (WGS) entry which is preliminary data.</text>
</comment>
<accession>A0A9P1GRZ1</accession>
<evidence type="ECO:0000256" key="3">
    <source>
        <dbReference type="ARBA" id="ARBA00008919"/>
    </source>
</evidence>
<evidence type="ECO:0000256" key="7">
    <source>
        <dbReference type="ARBA" id="ARBA00022968"/>
    </source>
</evidence>
<dbReference type="OrthoDB" id="426082at2759"/>
<dbReference type="SUPFAM" id="SSF53756">
    <property type="entry name" value="UDP-Glycosyltransferase/glycogen phosphorylase"/>
    <property type="match status" value="1"/>
</dbReference>
<dbReference type="EMBL" id="CAMXCT030006768">
    <property type="protein sequence ID" value="CAL4807048.1"/>
    <property type="molecule type" value="Genomic_DNA"/>
</dbReference>
<feature type="domain" description="Fucosyltransferase C-terminal" evidence="13">
    <location>
        <begin position="88"/>
        <end position="273"/>
    </location>
</feature>
<dbReference type="EMBL" id="CAMXCT010006768">
    <property type="protein sequence ID" value="CAI4019736.1"/>
    <property type="molecule type" value="Genomic_DNA"/>
</dbReference>
<dbReference type="GO" id="GO:0046920">
    <property type="term" value="F:alpha-(1-&gt;3)-fucosyltransferase activity"/>
    <property type="evidence" value="ECO:0007669"/>
    <property type="project" value="TreeGrafter"/>
</dbReference>
<evidence type="ECO:0000256" key="6">
    <source>
        <dbReference type="ARBA" id="ARBA00022692"/>
    </source>
</evidence>
<keyword evidence="9" id="KW-0472">Membrane</keyword>
<keyword evidence="10" id="KW-0325">Glycoprotein</keyword>
<dbReference type="EMBL" id="CAMXCT020006768">
    <property type="protein sequence ID" value="CAL1173111.1"/>
    <property type="molecule type" value="Genomic_DNA"/>
</dbReference>
<dbReference type="FunFam" id="3.40.50.11660:FF:000002">
    <property type="entry name" value="Alpha-(1,3)-fucosyltransferase"/>
    <property type="match status" value="1"/>
</dbReference>
<evidence type="ECO:0000256" key="1">
    <source>
        <dbReference type="ARBA" id="ARBA00004606"/>
    </source>
</evidence>
<dbReference type="AlphaFoldDB" id="A0A9P1GRZ1"/>
<dbReference type="Gene3D" id="3.40.50.11660">
    <property type="entry name" value="Glycosyl transferase family 10, C-terminal domain"/>
    <property type="match status" value="1"/>
</dbReference>
<keyword evidence="7" id="KW-0735">Signal-anchor</keyword>
<dbReference type="Pfam" id="PF00852">
    <property type="entry name" value="Glyco_transf_10"/>
    <property type="match status" value="1"/>
</dbReference>
<evidence type="ECO:0000256" key="8">
    <source>
        <dbReference type="ARBA" id="ARBA00022989"/>
    </source>
</evidence>
<keyword evidence="16" id="KW-1185">Reference proteome</keyword>
<evidence type="ECO:0000313" key="15">
    <source>
        <dbReference type="EMBL" id="CAL4807048.1"/>
    </source>
</evidence>
<comment type="subcellular location">
    <subcellularLocation>
        <location evidence="11">Endomembrane system</location>
        <topology evidence="11">Single-pass membrane protein</topology>
    </subcellularLocation>
    <subcellularLocation>
        <location evidence="12">Golgi apparatus</location>
        <location evidence="12">Golgi stack membrane</location>
        <topology evidence="12">Single-pass type II membrane protein</topology>
    </subcellularLocation>
    <subcellularLocation>
        <location evidence="1">Membrane</location>
        <topology evidence="1">Single-pass type II membrane protein</topology>
    </subcellularLocation>
</comment>
<dbReference type="InterPro" id="IPR001503">
    <property type="entry name" value="Glyco_trans_10"/>
</dbReference>
<comment type="similarity">
    <text evidence="3 12">Belongs to the glycosyltransferase 10 family.</text>
</comment>
<keyword evidence="6 12" id="KW-0812">Transmembrane</keyword>